<dbReference type="PROSITE" id="PS50860">
    <property type="entry name" value="AA_TRNA_LIGASE_II_ALA"/>
    <property type="match status" value="1"/>
</dbReference>
<protein>
    <recommendedName>
        <fullName evidence="2">alanine--tRNA ligase</fullName>
        <ecNumber evidence="2">6.1.1.7</ecNumber>
    </recommendedName>
    <alternativeName>
        <fullName evidence="12">Alanyl-tRNA synthetase</fullName>
    </alternativeName>
</protein>
<accession>A0A1V9XD43</accession>
<dbReference type="AlphaFoldDB" id="A0A1V9XD43"/>
<evidence type="ECO:0000256" key="13">
    <source>
        <dbReference type="ARBA" id="ARBA00048300"/>
    </source>
</evidence>
<evidence type="ECO:0000313" key="16">
    <source>
        <dbReference type="Proteomes" id="UP000192247"/>
    </source>
</evidence>
<evidence type="ECO:0000256" key="6">
    <source>
        <dbReference type="ARBA" id="ARBA00022741"/>
    </source>
</evidence>
<gene>
    <name evidence="15" type="ORF">BIW11_03969</name>
</gene>
<feature type="domain" description="Alanyl-transfer RNA synthetases family profile" evidence="14">
    <location>
        <begin position="2"/>
        <end position="681"/>
    </location>
</feature>
<dbReference type="Pfam" id="PF01411">
    <property type="entry name" value="tRNA-synt_2c"/>
    <property type="match status" value="1"/>
</dbReference>
<dbReference type="GO" id="GO:0005739">
    <property type="term" value="C:mitochondrion"/>
    <property type="evidence" value="ECO:0007669"/>
    <property type="project" value="TreeGrafter"/>
</dbReference>
<dbReference type="FunFam" id="3.30.930.10:FF:000011">
    <property type="entry name" value="Alanine--tRNA ligase, cytoplasmic"/>
    <property type="match status" value="1"/>
</dbReference>
<dbReference type="InterPro" id="IPR018165">
    <property type="entry name" value="Ala-tRNA-synth_IIc_core"/>
</dbReference>
<evidence type="ECO:0000256" key="8">
    <source>
        <dbReference type="ARBA" id="ARBA00022840"/>
    </source>
</evidence>
<keyword evidence="8" id="KW-0067">ATP-binding</keyword>
<dbReference type="PANTHER" id="PTHR11777:SF9">
    <property type="entry name" value="ALANINE--TRNA LIGASE, CYTOPLASMIC"/>
    <property type="match status" value="1"/>
</dbReference>
<dbReference type="Gene3D" id="3.30.980.10">
    <property type="entry name" value="Threonyl-trna Synthetase, Chain A, domain 2"/>
    <property type="match status" value="1"/>
</dbReference>
<dbReference type="GO" id="GO:0006419">
    <property type="term" value="P:alanyl-tRNA aminoacylation"/>
    <property type="evidence" value="ECO:0007669"/>
    <property type="project" value="InterPro"/>
</dbReference>
<dbReference type="InterPro" id="IPR018162">
    <property type="entry name" value="Ala-tRNA-ligase_IIc_anticod-bd"/>
</dbReference>
<dbReference type="GO" id="GO:0046872">
    <property type="term" value="F:metal ion binding"/>
    <property type="evidence" value="ECO:0007669"/>
    <property type="project" value="UniProtKB-KW"/>
</dbReference>
<keyword evidence="11" id="KW-0030">Aminoacyl-tRNA synthetase</keyword>
<keyword evidence="5" id="KW-0479">Metal-binding</keyword>
<dbReference type="PRINTS" id="PR00980">
    <property type="entry name" value="TRNASYNTHALA"/>
</dbReference>
<comment type="caution">
    <text evidence="15">The sequence shown here is derived from an EMBL/GenBank/DDBJ whole genome shotgun (WGS) entry which is preliminary data.</text>
</comment>
<keyword evidence="3" id="KW-0820">tRNA-binding</keyword>
<dbReference type="GO" id="GO:0002161">
    <property type="term" value="F:aminoacyl-tRNA deacylase activity"/>
    <property type="evidence" value="ECO:0007669"/>
    <property type="project" value="TreeGrafter"/>
</dbReference>
<dbReference type="Gene3D" id="2.40.30.130">
    <property type="match status" value="1"/>
</dbReference>
<dbReference type="SUPFAM" id="SSF55681">
    <property type="entry name" value="Class II aaRS and biotin synthetases"/>
    <property type="match status" value="1"/>
</dbReference>
<evidence type="ECO:0000256" key="9">
    <source>
        <dbReference type="ARBA" id="ARBA00022884"/>
    </source>
</evidence>
<dbReference type="OrthoDB" id="2423964at2759"/>
<dbReference type="InterPro" id="IPR018163">
    <property type="entry name" value="Thr/Ala-tRNA-synth_IIc_edit"/>
</dbReference>
<proteinExistence type="inferred from homology"/>
<dbReference type="CDD" id="cd00673">
    <property type="entry name" value="AlaRS_core"/>
    <property type="match status" value="1"/>
</dbReference>
<dbReference type="InterPro" id="IPR018164">
    <property type="entry name" value="Ala-tRNA-synth_IIc_N"/>
</dbReference>
<dbReference type="SUPFAM" id="SSF101353">
    <property type="entry name" value="Putative anticodon-binding domain of alanyl-tRNA synthetase (AlaRS)"/>
    <property type="match status" value="1"/>
</dbReference>
<evidence type="ECO:0000256" key="11">
    <source>
        <dbReference type="ARBA" id="ARBA00023146"/>
    </source>
</evidence>
<dbReference type="STRING" id="418985.A0A1V9XD43"/>
<comment type="catalytic activity">
    <reaction evidence="13">
        <text>tRNA(Ala) + L-alanine + ATP = L-alanyl-tRNA(Ala) + AMP + diphosphate</text>
        <dbReference type="Rhea" id="RHEA:12540"/>
        <dbReference type="Rhea" id="RHEA-COMP:9657"/>
        <dbReference type="Rhea" id="RHEA-COMP:9923"/>
        <dbReference type="ChEBI" id="CHEBI:30616"/>
        <dbReference type="ChEBI" id="CHEBI:33019"/>
        <dbReference type="ChEBI" id="CHEBI:57972"/>
        <dbReference type="ChEBI" id="CHEBI:78442"/>
        <dbReference type="ChEBI" id="CHEBI:78497"/>
        <dbReference type="ChEBI" id="CHEBI:456215"/>
        <dbReference type="EC" id="6.1.1.7"/>
    </reaction>
</comment>
<dbReference type="Gene3D" id="3.30.930.10">
    <property type="entry name" value="Bira Bifunctional Protein, Domain 2"/>
    <property type="match status" value="1"/>
</dbReference>
<dbReference type="GO" id="GO:0004813">
    <property type="term" value="F:alanine-tRNA ligase activity"/>
    <property type="evidence" value="ECO:0007669"/>
    <property type="project" value="UniProtKB-EC"/>
</dbReference>
<keyword evidence="6" id="KW-0547">Nucleotide-binding</keyword>
<evidence type="ECO:0000256" key="3">
    <source>
        <dbReference type="ARBA" id="ARBA00022555"/>
    </source>
</evidence>
<dbReference type="EMBL" id="MNPL01014618">
    <property type="protein sequence ID" value="OQR71419.1"/>
    <property type="molecule type" value="Genomic_DNA"/>
</dbReference>
<dbReference type="HAMAP" id="MF_00036_B">
    <property type="entry name" value="Ala_tRNA_synth_B"/>
    <property type="match status" value="1"/>
</dbReference>
<sequence>MSSAKEIRAKFIDFFRVKYKHTFVPSSCVIPHDDPTLLFANAGMNQFKPIFLGTVDPSSETAKWKRAVNTQKCIRAGGKHNDLDDVGKDVYHHTFFEMLGNWSFGDFFKREICEWAWELLTKEFGLAEDRLYVTYFGGNKQAGLEADDECKNIWKSLGLPEERILPGSMKDNFWEMGETGPCGPCSEIHYDRIGGRNAANLVNMDDPDVLEIWNLVFIQFNRETGGGLKLLPKQHVDTGMGLERLVSVIQNKRANYDTDLFTPIFAAIEKATGARPYAGKVGAEDADGIDMAYRVLADHARTLSIALSDGGHPDNVGRGYVLRRILRRAVRYATEKMGAKPGMFAGLVPIVVEILGDVFPELRKDPEGVMEIINEEEAQFLKTLSRGRRLLEKSVLQLEDGALLPGDVAWRLYDTYGFPVDLTQLMVNEKGIFIDMASYEKAKQAAQLASQGGGDRVDNTSKLDVHAIAELQDQKKVPATDDSPKYIYSSEGTGKTAKYAFEPCNGKVVAIRTNKHFVDEANPGDFCGVVLDRSNFYAEQGGQIYDTGFMQLMGSDDVEFAVSEVHLQGGYVVHIGRLVGGTLKVGDDLRLQIDESRRLSVMRNHTGTHVLNYALRKVLSADADQRGSLVAPERMRFDFVSNRPLTAAEVRKTEEAATELIQTNGDVYAKDSSLVRAKAVK</sequence>
<keyword evidence="10" id="KW-0648">Protein biosynthesis</keyword>
<keyword evidence="4 15" id="KW-0436">Ligase</keyword>
<dbReference type="InterPro" id="IPR009000">
    <property type="entry name" value="Transl_B-barrel_sf"/>
</dbReference>
<dbReference type="Proteomes" id="UP000192247">
    <property type="component" value="Unassembled WGS sequence"/>
</dbReference>
<evidence type="ECO:0000256" key="12">
    <source>
        <dbReference type="ARBA" id="ARBA00032577"/>
    </source>
</evidence>
<dbReference type="InParanoid" id="A0A1V9XD43"/>
<evidence type="ECO:0000256" key="1">
    <source>
        <dbReference type="ARBA" id="ARBA00008226"/>
    </source>
</evidence>
<dbReference type="SUPFAM" id="SSF50447">
    <property type="entry name" value="Translation proteins"/>
    <property type="match status" value="1"/>
</dbReference>
<dbReference type="FunCoup" id="A0A1V9XD43">
    <property type="interactions" value="1658"/>
</dbReference>
<dbReference type="InterPro" id="IPR045864">
    <property type="entry name" value="aa-tRNA-synth_II/BPL/LPL"/>
</dbReference>
<keyword evidence="16" id="KW-1185">Reference proteome</keyword>
<dbReference type="PANTHER" id="PTHR11777">
    <property type="entry name" value="ALANYL-TRNA SYNTHETASE"/>
    <property type="match status" value="1"/>
</dbReference>
<evidence type="ECO:0000256" key="5">
    <source>
        <dbReference type="ARBA" id="ARBA00022723"/>
    </source>
</evidence>
<evidence type="ECO:0000256" key="10">
    <source>
        <dbReference type="ARBA" id="ARBA00022917"/>
    </source>
</evidence>
<evidence type="ECO:0000256" key="2">
    <source>
        <dbReference type="ARBA" id="ARBA00013168"/>
    </source>
</evidence>
<dbReference type="SUPFAM" id="SSF55186">
    <property type="entry name" value="ThrRS/AlaRS common domain"/>
    <property type="match status" value="1"/>
</dbReference>
<evidence type="ECO:0000256" key="7">
    <source>
        <dbReference type="ARBA" id="ARBA00022833"/>
    </source>
</evidence>
<keyword evidence="9" id="KW-0694">RNA-binding</keyword>
<name>A0A1V9XD43_9ACAR</name>
<dbReference type="InterPro" id="IPR023033">
    <property type="entry name" value="Ala_tRNA_ligase_euk/bac"/>
</dbReference>
<evidence type="ECO:0000259" key="14">
    <source>
        <dbReference type="PROSITE" id="PS50860"/>
    </source>
</evidence>
<keyword evidence="7" id="KW-0862">Zinc</keyword>
<dbReference type="GO" id="GO:0000049">
    <property type="term" value="F:tRNA binding"/>
    <property type="evidence" value="ECO:0007669"/>
    <property type="project" value="UniProtKB-KW"/>
</dbReference>
<dbReference type="InterPro" id="IPR002318">
    <property type="entry name" value="Ala-tRNA-lgiase_IIc"/>
</dbReference>
<reference evidence="15 16" key="1">
    <citation type="journal article" date="2017" name="Gigascience">
        <title>Draft genome of the honey bee ectoparasitic mite, Tropilaelaps mercedesae, is shaped by the parasitic life history.</title>
        <authorList>
            <person name="Dong X."/>
            <person name="Armstrong S.D."/>
            <person name="Xia D."/>
            <person name="Makepeace B.L."/>
            <person name="Darby A.C."/>
            <person name="Kadowaki T."/>
        </authorList>
    </citation>
    <scope>NUCLEOTIDE SEQUENCE [LARGE SCALE GENOMIC DNA]</scope>
    <source>
        <strain evidence="15">Wuxi-XJTLU</strain>
    </source>
</reference>
<evidence type="ECO:0000313" key="15">
    <source>
        <dbReference type="EMBL" id="OQR71419.1"/>
    </source>
</evidence>
<comment type="similarity">
    <text evidence="1">Belongs to the class-II aminoacyl-tRNA synthetase family.</text>
</comment>
<dbReference type="GO" id="GO:0005524">
    <property type="term" value="F:ATP binding"/>
    <property type="evidence" value="ECO:0007669"/>
    <property type="project" value="UniProtKB-KW"/>
</dbReference>
<dbReference type="EC" id="6.1.1.7" evidence="2"/>
<dbReference type="InterPro" id="IPR050058">
    <property type="entry name" value="Ala-tRNA_ligase"/>
</dbReference>
<dbReference type="NCBIfam" id="TIGR00344">
    <property type="entry name" value="alaS"/>
    <property type="match status" value="1"/>
</dbReference>
<organism evidence="15 16">
    <name type="scientific">Tropilaelaps mercedesae</name>
    <dbReference type="NCBI Taxonomy" id="418985"/>
    <lineage>
        <taxon>Eukaryota</taxon>
        <taxon>Metazoa</taxon>
        <taxon>Ecdysozoa</taxon>
        <taxon>Arthropoda</taxon>
        <taxon>Chelicerata</taxon>
        <taxon>Arachnida</taxon>
        <taxon>Acari</taxon>
        <taxon>Parasitiformes</taxon>
        <taxon>Mesostigmata</taxon>
        <taxon>Gamasina</taxon>
        <taxon>Dermanyssoidea</taxon>
        <taxon>Laelapidae</taxon>
        <taxon>Tropilaelaps</taxon>
    </lineage>
</organism>
<feature type="non-terminal residue" evidence="15">
    <location>
        <position position="681"/>
    </location>
</feature>
<dbReference type="FunFam" id="3.30.980.10:FF:000004">
    <property type="entry name" value="Alanine--tRNA ligase, cytoplasmic"/>
    <property type="match status" value="1"/>
</dbReference>
<evidence type="ECO:0000256" key="4">
    <source>
        <dbReference type="ARBA" id="ARBA00022598"/>
    </source>
</evidence>